<name>A0ABU2JA23_9ACTN</name>
<reference evidence="3" key="1">
    <citation type="submission" date="2023-07" db="EMBL/GenBank/DDBJ databases">
        <title>30 novel species of actinomycetes from the DSMZ collection.</title>
        <authorList>
            <person name="Nouioui I."/>
        </authorList>
    </citation>
    <scope>NUCLEOTIDE SEQUENCE [LARGE SCALE GENOMIC DNA]</scope>
    <source>
        <strain evidence="3">DSM 44399</strain>
    </source>
</reference>
<sequence>MMRTQPPGFRWMVGGAALVGACVFFASYWSGHDKGKLIFGVVCLALAGYWLIFDREPGPDDNLDP</sequence>
<evidence type="ECO:0000256" key="1">
    <source>
        <dbReference type="SAM" id="Phobius"/>
    </source>
</evidence>
<keyword evidence="3" id="KW-1185">Reference proteome</keyword>
<evidence type="ECO:0008006" key="4">
    <source>
        <dbReference type="Google" id="ProtNLM"/>
    </source>
</evidence>
<comment type="caution">
    <text evidence="2">The sequence shown here is derived from an EMBL/GenBank/DDBJ whole genome shotgun (WGS) entry which is preliminary data.</text>
</comment>
<evidence type="ECO:0000313" key="3">
    <source>
        <dbReference type="Proteomes" id="UP001183176"/>
    </source>
</evidence>
<accession>A0ABU2JA23</accession>
<proteinExistence type="predicted"/>
<dbReference type="EMBL" id="JAVREH010000010">
    <property type="protein sequence ID" value="MDT0261839.1"/>
    <property type="molecule type" value="Genomic_DNA"/>
</dbReference>
<dbReference type="PROSITE" id="PS51257">
    <property type="entry name" value="PROKAR_LIPOPROTEIN"/>
    <property type="match status" value="1"/>
</dbReference>
<feature type="transmembrane region" description="Helical" evidence="1">
    <location>
        <begin position="12"/>
        <end position="31"/>
    </location>
</feature>
<keyword evidence="1" id="KW-0472">Membrane</keyword>
<dbReference type="Proteomes" id="UP001183176">
    <property type="component" value="Unassembled WGS sequence"/>
</dbReference>
<organism evidence="2 3">
    <name type="scientific">Jatrophihabitans lederbergiae</name>
    <dbReference type="NCBI Taxonomy" id="3075547"/>
    <lineage>
        <taxon>Bacteria</taxon>
        <taxon>Bacillati</taxon>
        <taxon>Actinomycetota</taxon>
        <taxon>Actinomycetes</taxon>
        <taxon>Jatrophihabitantales</taxon>
        <taxon>Jatrophihabitantaceae</taxon>
        <taxon>Jatrophihabitans</taxon>
    </lineage>
</organism>
<gene>
    <name evidence="2" type="ORF">RM423_10565</name>
</gene>
<dbReference type="RefSeq" id="WP_311422993.1">
    <property type="nucleotide sequence ID" value="NZ_JAVREH010000010.1"/>
</dbReference>
<feature type="transmembrane region" description="Helical" evidence="1">
    <location>
        <begin position="37"/>
        <end position="53"/>
    </location>
</feature>
<keyword evidence="1" id="KW-1133">Transmembrane helix</keyword>
<protein>
    <recommendedName>
        <fullName evidence="4">DUF2631 domain-containing protein</fullName>
    </recommendedName>
</protein>
<keyword evidence="1" id="KW-0812">Transmembrane</keyword>
<evidence type="ECO:0000313" key="2">
    <source>
        <dbReference type="EMBL" id="MDT0261839.1"/>
    </source>
</evidence>